<organism evidence="8 9">
    <name type="scientific">Acinetobacter indicus</name>
    <dbReference type="NCBI Taxonomy" id="756892"/>
    <lineage>
        <taxon>Bacteria</taxon>
        <taxon>Pseudomonadati</taxon>
        <taxon>Pseudomonadota</taxon>
        <taxon>Gammaproteobacteria</taxon>
        <taxon>Moraxellales</taxon>
        <taxon>Moraxellaceae</taxon>
        <taxon>Acinetobacter</taxon>
    </lineage>
</organism>
<comment type="caution">
    <text evidence="8">The sequence shown here is derived from an EMBL/GenBank/DDBJ whole genome shotgun (WGS) entry which is preliminary data.</text>
</comment>
<evidence type="ECO:0000256" key="2">
    <source>
        <dbReference type="ARBA" id="ARBA00022849"/>
    </source>
</evidence>
<proteinExistence type="inferred from homology"/>
<dbReference type="NCBIfam" id="TIGR00014">
    <property type="entry name" value="arsC"/>
    <property type="match status" value="1"/>
</dbReference>
<evidence type="ECO:0000256" key="7">
    <source>
        <dbReference type="RuleBase" id="RU362029"/>
    </source>
</evidence>
<evidence type="ECO:0000256" key="4">
    <source>
        <dbReference type="ARBA" id="ARBA00038969"/>
    </source>
</evidence>
<dbReference type="RefSeq" id="WP_075166952.1">
    <property type="nucleotide sequence ID" value="NZ_CP041291.1"/>
</dbReference>
<reference evidence="8" key="1">
    <citation type="submission" date="2023-10" db="EMBL/GenBank/DDBJ databases">
        <authorList>
            <person name="Sykes E.M.E."/>
            <person name="Khan I.U.H."/>
            <person name="Kumar A."/>
        </authorList>
    </citation>
    <scope>NUCLEOTIDE SEQUENCE</scope>
    <source>
        <strain evidence="8">IK5</strain>
    </source>
</reference>
<dbReference type="InterPro" id="IPR006659">
    <property type="entry name" value="Arsenate_reductase"/>
</dbReference>
<evidence type="ECO:0000313" key="8">
    <source>
        <dbReference type="EMBL" id="MDV4316108.1"/>
    </source>
</evidence>
<comment type="catalytic activity">
    <reaction evidence="7">
        <text>[glutaredoxin]-dithiol + arsenate + glutathione + H(+) = glutathionyl-S-S-[glutaredoxin] + arsenite + H2O</text>
        <dbReference type="Rhea" id="RHEA:22016"/>
        <dbReference type="Rhea" id="RHEA-COMP:10729"/>
        <dbReference type="Rhea" id="RHEA-COMP:17668"/>
        <dbReference type="ChEBI" id="CHEBI:15377"/>
        <dbReference type="ChEBI" id="CHEBI:15378"/>
        <dbReference type="ChEBI" id="CHEBI:29242"/>
        <dbReference type="ChEBI" id="CHEBI:29950"/>
        <dbReference type="ChEBI" id="CHEBI:48597"/>
        <dbReference type="ChEBI" id="CHEBI:57925"/>
        <dbReference type="ChEBI" id="CHEBI:146199"/>
        <dbReference type="EC" id="1.20.4.1"/>
    </reaction>
</comment>
<evidence type="ECO:0000256" key="5">
    <source>
        <dbReference type="ARBA" id="ARBA00039879"/>
    </source>
</evidence>
<dbReference type="EMBL" id="JAWJYY010000001">
    <property type="protein sequence ID" value="MDV4316108.1"/>
    <property type="molecule type" value="Genomic_DNA"/>
</dbReference>
<dbReference type="PROSITE" id="PS51353">
    <property type="entry name" value="ARSC"/>
    <property type="match status" value="1"/>
</dbReference>
<protein>
    <recommendedName>
        <fullName evidence="5 7">Arsenate reductase</fullName>
        <ecNumber evidence="4 7">1.20.4.1</ecNumber>
    </recommendedName>
</protein>
<dbReference type="InterPro" id="IPR006660">
    <property type="entry name" value="Arsenate_reductase-like"/>
</dbReference>
<dbReference type="InterPro" id="IPR036249">
    <property type="entry name" value="Thioredoxin-like_sf"/>
</dbReference>
<evidence type="ECO:0000256" key="6">
    <source>
        <dbReference type="PROSITE-ProRule" id="PRU01282"/>
    </source>
</evidence>
<dbReference type="PANTHER" id="PTHR30041">
    <property type="entry name" value="ARSENATE REDUCTASE"/>
    <property type="match status" value="1"/>
</dbReference>
<dbReference type="GO" id="GO:0008794">
    <property type="term" value="F:arsenate reductase (glutaredoxin) activity"/>
    <property type="evidence" value="ECO:0007669"/>
    <property type="project" value="UniProtKB-UniRule"/>
</dbReference>
<evidence type="ECO:0000256" key="3">
    <source>
        <dbReference type="ARBA" id="ARBA00023002"/>
    </source>
</evidence>
<dbReference type="Pfam" id="PF03960">
    <property type="entry name" value="ArsC"/>
    <property type="match status" value="1"/>
</dbReference>
<dbReference type="Gene3D" id="3.40.30.10">
    <property type="entry name" value="Glutaredoxin"/>
    <property type="match status" value="1"/>
</dbReference>
<dbReference type="SUPFAM" id="SSF52833">
    <property type="entry name" value="Thioredoxin-like"/>
    <property type="match status" value="1"/>
</dbReference>
<evidence type="ECO:0000313" key="9">
    <source>
        <dbReference type="Proteomes" id="UP001284654"/>
    </source>
</evidence>
<accession>A0AAW8Z6B8</accession>
<gene>
    <name evidence="8" type="primary">arsC</name>
    <name evidence="8" type="ORF">MSG88_10090</name>
</gene>
<dbReference type="PANTHER" id="PTHR30041:SF5">
    <property type="entry name" value="ARSENATE REDUCTASE-RELATED"/>
    <property type="match status" value="1"/>
</dbReference>
<evidence type="ECO:0000256" key="1">
    <source>
        <dbReference type="ARBA" id="ARBA00007198"/>
    </source>
</evidence>
<dbReference type="AlphaFoldDB" id="A0AAW8Z6B8"/>
<keyword evidence="2" id="KW-0059">Arsenical resistance</keyword>
<keyword evidence="3 7" id="KW-0560">Oxidoreductase</keyword>
<dbReference type="GO" id="GO:0046685">
    <property type="term" value="P:response to arsenic-containing substance"/>
    <property type="evidence" value="ECO:0007669"/>
    <property type="project" value="UniProtKB-KW"/>
</dbReference>
<comment type="similarity">
    <text evidence="1 6 7">Belongs to the ArsC family.</text>
</comment>
<dbReference type="CDD" id="cd03034">
    <property type="entry name" value="ArsC_ArsC"/>
    <property type="match status" value="1"/>
</dbReference>
<name>A0AAW8Z6B8_9GAMM</name>
<sequence length="142" mass="15961">MAAPIKIFHNPDCGTSRNTLALIRNTGQEPEIIEYLKNPPTAEVLADMIQQAGLSVREAIRQNVTPYETLQLAERDLSDAELIALMVQHPLLINRPFVVTERGVKLCRPSELVLDLLTQPQLKAFRKEDGELVIDEHGQRVN</sequence>
<dbReference type="EC" id="1.20.4.1" evidence="4 7"/>
<dbReference type="Proteomes" id="UP001284654">
    <property type="component" value="Unassembled WGS sequence"/>
</dbReference>